<sequence>MLMLLIKKCIALFSIEAKVDLYEDGLKNIAVVLSYKAIKRKPRPMISCDGIATAPINNGTILKERGCQKQPLSR</sequence>
<keyword evidence="2" id="KW-1185">Reference proteome</keyword>
<proteinExistence type="predicted"/>
<accession>A0ABZ2ELR7</accession>
<evidence type="ECO:0000313" key="2">
    <source>
        <dbReference type="Proteomes" id="UP001321305"/>
    </source>
</evidence>
<reference evidence="2" key="1">
    <citation type="submission" date="2024-01" db="EMBL/GenBank/DDBJ databases">
        <title>Mycovorax composti gen. nov. sp. nov., a member of the family Chitinophagaceae isolated from button mushroom compost.</title>
        <authorList>
            <person name="Thai M."/>
            <person name="Bell T.L."/>
            <person name="Kertesz M.A."/>
        </authorList>
    </citation>
    <scope>NUCLEOTIDE SEQUENCE [LARGE SCALE GENOMIC DNA]</scope>
    <source>
        <strain evidence="2">C216</strain>
    </source>
</reference>
<evidence type="ECO:0000313" key="1">
    <source>
        <dbReference type="EMBL" id="WWC84196.1"/>
    </source>
</evidence>
<protein>
    <submittedName>
        <fullName evidence="1">Uncharacterized protein</fullName>
    </submittedName>
</protein>
<dbReference type="Proteomes" id="UP001321305">
    <property type="component" value="Chromosome"/>
</dbReference>
<organism evidence="1 2">
    <name type="scientific">Mycovorax composti</name>
    <dbReference type="NCBI Taxonomy" id="2962693"/>
    <lineage>
        <taxon>Bacteria</taxon>
        <taxon>Pseudomonadati</taxon>
        <taxon>Bacteroidota</taxon>
        <taxon>Chitinophagia</taxon>
        <taxon>Chitinophagales</taxon>
        <taxon>Chitinophagaceae</taxon>
        <taxon>Mycovorax</taxon>
    </lineage>
</organism>
<gene>
    <name evidence="1" type="ORF">PIECOFPK_01929</name>
</gene>
<name>A0ABZ2ELR7_9BACT</name>
<dbReference type="EMBL" id="CP144143">
    <property type="protein sequence ID" value="WWC84196.1"/>
    <property type="molecule type" value="Genomic_DNA"/>
</dbReference>